<keyword evidence="5" id="KW-0106">Calcium</keyword>
<dbReference type="GO" id="GO:0005509">
    <property type="term" value="F:calcium ion binding"/>
    <property type="evidence" value="ECO:0007669"/>
    <property type="project" value="InterPro"/>
</dbReference>
<protein>
    <recommendedName>
        <fullName evidence="6">EF-hand domain-containing protein</fullName>
    </recommendedName>
</protein>
<dbReference type="GO" id="GO:0009536">
    <property type="term" value="C:plastid"/>
    <property type="evidence" value="ECO:0007669"/>
    <property type="project" value="TreeGrafter"/>
</dbReference>
<evidence type="ECO:0000256" key="4">
    <source>
        <dbReference type="ARBA" id="ARBA00022737"/>
    </source>
</evidence>
<dbReference type="FunFam" id="1.10.238.10:FF:000034">
    <property type="entry name" value="Calmodulin"/>
    <property type="match status" value="1"/>
</dbReference>
<accession>A0A498K3Q0</accession>
<sequence>MADALTESQIAEFQEAFCLIDKDSDGLISLEELATVIQSLDQRPTKEEIQDMISEISADGNGTIDFEEFLNIMSRKMKENVAEELKEAFKVFDRDQDGYISASELRQVMINLGERLTDEEAEQMIREADLDGDAAATTIQFDRPVPLLRGPVPASPTDDPSSGPYVLAFRDPKAWANAYRACKSKMVEQCVAGARIGCAISGSEKCKPPWWRALIGQKAPDFKEREQCEEREMEGCLTAAKEKCGGFAKEKCLKPFREARIAGVNVKRAERLVCWGTVADRSTWVNLIGLEKLGISGSTTNYRAGELFGSDSEVDGVLGGENLALKV</sequence>
<evidence type="ECO:0000313" key="8">
    <source>
        <dbReference type="Proteomes" id="UP000290289"/>
    </source>
</evidence>
<dbReference type="PANTHER" id="PTHR36773">
    <property type="entry name" value="EXPRESSED PROTEIN"/>
    <property type="match status" value="1"/>
</dbReference>
<dbReference type="STRING" id="3750.A0A498K3Q0"/>
<dbReference type="CDD" id="cd00051">
    <property type="entry name" value="EFh"/>
    <property type="match status" value="1"/>
</dbReference>
<dbReference type="EMBL" id="RDQH01000329">
    <property type="protein sequence ID" value="RXI02820.1"/>
    <property type="molecule type" value="Genomic_DNA"/>
</dbReference>
<evidence type="ECO:0000256" key="2">
    <source>
        <dbReference type="ARBA" id="ARBA00009763"/>
    </source>
</evidence>
<dbReference type="Pfam" id="PF13499">
    <property type="entry name" value="EF-hand_7"/>
    <property type="match status" value="2"/>
</dbReference>
<evidence type="ECO:0000256" key="1">
    <source>
        <dbReference type="ARBA" id="ARBA00003291"/>
    </source>
</evidence>
<keyword evidence="8" id="KW-1185">Reference proteome</keyword>
<feature type="domain" description="EF-hand" evidence="6">
    <location>
        <begin position="80"/>
        <end position="115"/>
    </location>
</feature>
<dbReference type="AlphaFoldDB" id="A0A498K3Q0"/>
<comment type="similarity">
    <text evidence="2">Belongs to the calmodulin family.</text>
</comment>
<dbReference type="PANTHER" id="PTHR36773:SF1">
    <property type="entry name" value="EXPRESSED PROTEIN"/>
    <property type="match status" value="1"/>
</dbReference>
<dbReference type="PROSITE" id="PS00018">
    <property type="entry name" value="EF_HAND_1"/>
    <property type="match status" value="2"/>
</dbReference>
<feature type="domain" description="EF-hand" evidence="6">
    <location>
        <begin position="44"/>
        <end position="79"/>
    </location>
</feature>
<dbReference type="SMART" id="SM00054">
    <property type="entry name" value="EFh"/>
    <property type="match status" value="3"/>
</dbReference>
<reference evidence="7 8" key="1">
    <citation type="submission" date="2018-10" db="EMBL/GenBank/DDBJ databases">
        <title>A high-quality apple genome assembly.</title>
        <authorList>
            <person name="Hu J."/>
        </authorList>
    </citation>
    <scope>NUCLEOTIDE SEQUENCE [LARGE SCALE GENOMIC DNA]</scope>
    <source>
        <strain evidence="8">cv. HFTH1</strain>
        <tissue evidence="7">Young leaf</tissue>
    </source>
</reference>
<dbReference type="PROSITE" id="PS50222">
    <property type="entry name" value="EF_HAND_2"/>
    <property type="match status" value="3"/>
</dbReference>
<comment type="function">
    <text evidence="1">Potential calcium sensor.</text>
</comment>
<dbReference type="InterPro" id="IPR018247">
    <property type="entry name" value="EF_Hand_1_Ca_BS"/>
</dbReference>
<evidence type="ECO:0000313" key="7">
    <source>
        <dbReference type="EMBL" id="RXI02820.1"/>
    </source>
</evidence>
<proteinExistence type="inferred from homology"/>
<evidence type="ECO:0000259" key="6">
    <source>
        <dbReference type="PROSITE" id="PS50222"/>
    </source>
</evidence>
<evidence type="ECO:0000256" key="3">
    <source>
        <dbReference type="ARBA" id="ARBA00022723"/>
    </source>
</evidence>
<feature type="domain" description="EF-hand" evidence="6">
    <location>
        <begin position="8"/>
        <end position="43"/>
    </location>
</feature>
<comment type="caution">
    <text evidence="7">The sequence shown here is derived from an EMBL/GenBank/DDBJ whole genome shotgun (WGS) entry which is preliminary data.</text>
</comment>
<dbReference type="Proteomes" id="UP000290289">
    <property type="component" value="Chromosome 3"/>
</dbReference>
<dbReference type="InterPro" id="IPR011992">
    <property type="entry name" value="EF-hand-dom_pair"/>
</dbReference>
<dbReference type="SUPFAM" id="SSF47473">
    <property type="entry name" value="EF-hand"/>
    <property type="match status" value="1"/>
</dbReference>
<dbReference type="FunFam" id="1.10.238.10:FF:000251">
    <property type="entry name" value="Calmodulin-related protein 97A"/>
    <property type="match status" value="1"/>
</dbReference>
<gene>
    <name evidence="7" type="ORF">DVH24_002898</name>
</gene>
<keyword evidence="4" id="KW-0677">Repeat</keyword>
<organism evidence="7 8">
    <name type="scientific">Malus domestica</name>
    <name type="common">Apple</name>
    <name type="synonym">Pyrus malus</name>
    <dbReference type="NCBI Taxonomy" id="3750"/>
    <lineage>
        <taxon>Eukaryota</taxon>
        <taxon>Viridiplantae</taxon>
        <taxon>Streptophyta</taxon>
        <taxon>Embryophyta</taxon>
        <taxon>Tracheophyta</taxon>
        <taxon>Spermatophyta</taxon>
        <taxon>Magnoliopsida</taxon>
        <taxon>eudicotyledons</taxon>
        <taxon>Gunneridae</taxon>
        <taxon>Pentapetalae</taxon>
        <taxon>rosids</taxon>
        <taxon>fabids</taxon>
        <taxon>Rosales</taxon>
        <taxon>Rosaceae</taxon>
        <taxon>Amygdaloideae</taxon>
        <taxon>Maleae</taxon>
        <taxon>Malus</taxon>
    </lineage>
</organism>
<dbReference type="PRINTS" id="PR00450">
    <property type="entry name" value="RECOVERIN"/>
</dbReference>
<name>A0A498K3Q0_MALDO</name>
<dbReference type="Gene3D" id="1.10.238.10">
    <property type="entry name" value="EF-hand"/>
    <property type="match status" value="2"/>
</dbReference>
<keyword evidence="3" id="KW-0479">Metal-binding</keyword>
<dbReference type="InterPro" id="IPR002048">
    <property type="entry name" value="EF_hand_dom"/>
</dbReference>
<evidence type="ECO:0000256" key="5">
    <source>
        <dbReference type="ARBA" id="ARBA00022837"/>
    </source>
</evidence>